<name>A0A3N8QS62_9BURK</name>
<evidence type="ECO:0000313" key="2">
    <source>
        <dbReference type="Proteomes" id="UP000269271"/>
    </source>
</evidence>
<dbReference type="AlphaFoldDB" id="A0A3N8QS62"/>
<dbReference type="EMBL" id="QTQX01000013">
    <property type="protein sequence ID" value="RQT26050.1"/>
    <property type="molecule type" value="Genomic_DNA"/>
</dbReference>
<organism evidence="1 2">
    <name type="scientific">Burkholderia contaminans</name>
    <dbReference type="NCBI Taxonomy" id="488447"/>
    <lineage>
        <taxon>Bacteria</taxon>
        <taxon>Pseudomonadati</taxon>
        <taxon>Pseudomonadota</taxon>
        <taxon>Betaproteobacteria</taxon>
        <taxon>Burkholderiales</taxon>
        <taxon>Burkholderiaceae</taxon>
        <taxon>Burkholderia</taxon>
        <taxon>Burkholderia cepacia complex</taxon>
    </lineage>
</organism>
<protein>
    <submittedName>
        <fullName evidence="1">Uncharacterized protein</fullName>
    </submittedName>
</protein>
<proteinExistence type="predicted"/>
<gene>
    <name evidence="1" type="ORF">DF037_20385</name>
</gene>
<dbReference type="Proteomes" id="UP000269271">
    <property type="component" value="Unassembled WGS sequence"/>
</dbReference>
<reference evidence="1 2" key="1">
    <citation type="submission" date="2018-08" db="EMBL/GenBank/DDBJ databases">
        <title>Comparative analysis of Burkholderia isolates from Puerto Rico.</title>
        <authorList>
            <person name="Hall C."/>
            <person name="Sahl J."/>
            <person name="Wagner D."/>
        </authorList>
    </citation>
    <scope>NUCLEOTIDE SEQUENCE [LARGE SCALE GENOMIC DNA]</scope>
    <source>
        <strain evidence="1 2">Bp9001</strain>
    </source>
</reference>
<evidence type="ECO:0000313" key="1">
    <source>
        <dbReference type="EMBL" id="RQT26050.1"/>
    </source>
</evidence>
<sequence length="101" mass="10905">MAARTLYGESIAGKPVQEGCNIVRSQSSVKPTNSRAMISGSGEHAEDTAVVARILVDRRTSAAIGAKLTARDITIRITSIEPKYDTFGRLDHHVIEGTPWV</sequence>
<accession>A0A3N8QS62</accession>
<comment type="caution">
    <text evidence="1">The sequence shown here is derived from an EMBL/GenBank/DDBJ whole genome shotgun (WGS) entry which is preliminary data.</text>
</comment>
<dbReference type="RefSeq" id="WP_124618517.1">
    <property type="nucleotide sequence ID" value="NZ_QTQX01000013.1"/>
</dbReference>